<comment type="caution">
    <text evidence="4">The sequence shown here is derived from an EMBL/GenBank/DDBJ whole genome shotgun (WGS) entry which is preliminary data.</text>
</comment>
<proteinExistence type="predicted"/>
<dbReference type="Proteomes" id="UP000494206">
    <property type="component" value="Unassembled WGS sequence"/>
</dbReference>
<accession>A0A8S1EP05</accession>
<dbReference type="Gene3D" id="3.30.1370.10">
    <property type="entry name" value="K Homology domain, type 1"/>
    <property type="match status" value="1"/>
</dbReference>
<evidence type="ECO:0000256" key="2">
    <source>
        <dbReference type="SAM" id="MobiDB-lite"/>
    </source>
</evidence>
<dbReference type="InterPro" id="IPR045071">
    <property type="entry name" value="BBP-like"/>
</dbReference>
<dbReference type="Pfam" id="PF22675">
    <property type="entry name" value="KH-I_KHDC4-BBP"/>
    <property type="match status" value="1"/>
</dbReference>
<evidence type="ECO:0000313" key="4">
    <source>
        <dbReference type="EMBL" id="CAB3403028.1"/>
    </source>
</evidence>
<gene>
    <name evidence="4" type="ORF">CBOVIS_LOCUS5553</name>
</gene>
<keyword evidence="1" id="KW-0694">RNA-binding</keyword>
<dbReference type="SUPFAM" id="SSF54791">
    <property type="entry name" value="Eukaryotic type KH-domain (KH-domain type I)"/>
    <property type="match status" value="1"/>
</dbReference>
<dbReference type="AlphaFoldDB" id="A0A8S1EP05"/>
<dbReference type="SMART" id="SM00322">
    <property type="entry name" value="KH"/>
    <property type="match status" value="1"/>
</dbReference>
<dbReference type="GO" id="GO:0005634">
    <property type="term" value="C:nucleus"/>
    <property type="evidence" value="ECO:0007669"/>
    <property type="project" value="TreeGrafter"/>
</dbReference>
<dbReference type="PANTHER" id="PTHR11208:SF35">
    <property type="entry name" value="K HOMOLOGY DOMAIN-CONTAINING PROTEIN"/>
    <property type="match status" value="1"/>
</dbReference>
<dbReference type="InterPro" id="IPR004087">
    <property type="entry name" value="KH_dom"/>
</dbReference>
<feature type="domain" description="K Homology" evidence="3">
    <location>
        <begin position="100"/>
        <end position="201"/>
    </location>
</feature>
<dbReference type="InterPro" id="IPR036612">
    <property type="entry name" value="KH_dom_type_1_sf"/>
</dbReference>
<evidence type="ECO:0000313" key="5">
    <source>
        <dbReference type="Proteomes" id="UP000494206"/>
    </source>
</evidence>
<sequence length="224" mass="25417">MQELQTMTSVYEKTNSASFKNAYTLLLREIQRVWALELSPDSSSTSPSQRNSETALFWTDIPGSPVFRLRDSGDIRTPSPRAYIPPKSPPANSSTLDEKYEATAKVFFPEEDEKNSNLVGRIIGPRGMTIRQLEKDFNCSLFIRGKGCMRDDDKEKKLRGRPGWSHLEENLHVLITARGATQQAADEKIQPARERIEQLLRNPNDTIKKNQLVQLAVIEGTLRE</sequence>
<keyword evidence="5" id="KW-1185">Reference proteome</keyword>
<dbReference type="InterPro" id="IPR055256">
    <property type="entry name" value="KH_1_KHDC4/BBP-like"/>
</dbReference>
<dbReference type="GO" id="GO:0048024">
    <property type="term" value="P:regulation of mRNA splicing, via spliceosome"/>
    <property type="evidence" value="ECO:0007669"/>
    <property type="project" value="TreeGrafter"/>
</dbReference>
<feature type="region of interest" description="Disordered" evidence="2">
    <location>
        <begin position="70"/>
        <end position="96"/>
    </location>
</feature>
<evidence type="ECO:0000259" key="3">
    <source>
        <dbReference type="SMART" id="SM00322"/>
    </source>
</evidence>
<dbReference type="GO" id="GO:0003729">
    <property type="term" value="F:mRNA binding"/>
    <property type="evidence" value="ECO:0007669"/>
    <property type="project" value="TreeGrafter"/>
</dbReference>
<dbReference type="PANTHER" id="PTHR11208">
    <property type="entry name" value="RNA-BINDING PROTEIN RELATED"/>
    <property type="match status" value="1"/>
</dbReference>
<protein>
    <recommendedName>
        <fullName evidence="3">K Homology domain-containing protein</fullName>
    </recommendedName>
</protein>
<organism evidence="4 5">
    <name type="scientific">Caenorhabditis bovis</name>
    <dbReference type="NCBI Taxonomy" id="2654633"/>
    <lineage>
        <taxon>Eukaryota</taxon>
        <taxon>Metazoa</taxon>
        <taxon>Ecdysozoa</taxon>
        <taxon>Nematoda</taxon>
        <taxon>Chromadorea</taxon>
        <taxon>Rhabditida</taxon>
        <taxon>Rhabditina</taxon>
        <taxon>Rhabditomorpha</taxon>
        <taxon>Rhabditoidea</taxon>
        <taxon>Rhabditidae</taxon>
        <taxon>Peloderinae</taxon>
        <taxon>Caenorhabditis</taxon>
    </lineage>
</organism>
<name>A0A8S1EP05_9PELO</name>
<reference evidence="4 5" key="1">
    <citation type="submission" date="2020-04" db="EMBL/GenBank/DDBJ databases">
        <authorList>
            <person name="Laetsch R D."/>
            <person name="Stevens L."/>
            <person name="Kumar S."/>
            <person name="Blaxter L. M."/>
        </authorList>
    </citation>
    <scope>NUCLEOTIDE SEQUENCE [LARGE SCALE GENOMIC DNA]</scope>
</reference>
<dbReference type="EMBL" id="CADEPM010000003">
    <property type="protein sequence ID" value="CAB3403028.1"/>
    <property type="molecule type" value="Genomic_DNA"/>
</dbReference>
<dbReference type="OrthoDB" id="6777263at2759"/>
<evidence type="ECO:0000256" key="1">
    <source>
        <dbReference type="ARBA" id="ARBA00022884"/>
    </source>
</evidence>